<dbReference type="PANTHER" id="PTHR31595">
    <property type="entry name" value="LONG-CHAIN-ALCOHOL O-FATTY-ACYLTRANSFERASE 3-RELATED"/>
    <property type="match status" value="1"/>
</dbReference>
<evidence type="ECO:0000256" key="7">
    <source>
        <dbReference type="ARBA" id="ARBA00023136"/>
    </source>
</evidence>
<feature type="transmembrane region" description="Helical" evidence="10">
    <location>
        <begin position="58"/>
        <end position="79"/>
    </location>
</feature>
<evidence type="ECO:0000256" key="4">
    <source>
        <dbReference type="ARBA" id="ARBA00022692"/>
    </source>
</evidence>
<evidence type="ECO:0000256" key="5">
    <source>
        <dbReference type="ARBA" id="ARBA00022989"/>
    </source>
</evidence>
<dbReference type="PANTHER" id="PTHR31595:SF70">
    <property type="entry name" value="LONG-CHAIN-ALCOHOL O-FATTY-ACYLTRANSFERASE 3-RELATED"/>
    <property type="match status" value="1"/>
</dbReference>
<evidence type="ECO:0000313" key="12">
    <source>
        <dbReference type="EMBL" id="RXH82768.1"/>
    </source>
</evidence>
<name>A0A498IGP0_MALDO</name>
<comment type="subcellular location">
    <subcellularLocation>
        <location evidence="1">Membrane</location>
        <topology evidence="1">Multi-pass membrane protein</topology>
    </subcellularLocation>
</comment>
<evidence type="ECO:0000256" key="9">
    <source>
        <dbReference type="SAM" id="MobiDB-lite"/>
    </source>
</evidence>
<keyword evidence="13" id="KW-1185">Reference proteome</keyword>
<dbReference type="AlphaFoldDB" id="A0A498IGP0"/>
<keyword evidence="8" id="KW-0012">Acyltransferase</keyword>
<accession>A0A498IGP0</accession>
<dbReference type="InterPro" id="IPR017088">
    <property type="entry name" value="Wax_synthase_Magnoliopsida"/>
</dbReference>
<protein>
    <recommendedName>
        <fullName evidence="11">Wax synthase domain-containing protein</fullName>
    </recommendedName>
</protein>
<dbReference type="GO" id="GO:0006629">
    <property type="term" value="P:lipid metabolic process"/>
    <property type="evidence" value="ECO:0007669"/>
    <property type="project" value="UniProtKB-KW"/>
</dbReference>
<dbReference type="Pfam" id="PF13813">
    <property type="entry name" value="MBOAT_2"/>
    <property type="match status" value="1"/>
</dbReference>
<evidence type="ECO:0000313" key="13">
    <source>
        <dbReference type="Proteomes" id="UP000290289"/>
    </source>
</evidence>
<keyword evidence="7 10" id="KW-0472">Membrane</keyword>
<feature type="domain" description="Wax synthase" evidence="11">
    <location>
        <begin position="203"/>
        <end position="289"/>
    </location>
</feature>
<evidence type="ECO:0000256" key="10">
    <source>
        <dbReference type="SAM" id="Phobius"/>
    </source>
</evidence>
<dbReference type="GO" id="GO:0008374">
    <property type="term" value="F:O-acyltransferase activity"/>
    <property type="evidence" value="ECO:0007669"/>
    <property type="project" value="InterPro"/>
</dbReference>
<dbReference type="InterPro" id="IPR044851">
    <property type="entry name" value="Wax_synthase"/>
</dbReference>
<dbReference type="InterPro" id="IPR032805">
    <property type="entry name" value="Wax_synthase_dom"/>
</dbReference>
<feature type="transmembrane region" description="Helical" evidence="10">
    <location>
        <begin position="7"/>
        <end position="26"/>
    </location>
</feature>
<dbReference type="STRING" id="3750.A0A498IGP0"/>
<sequence length="370" mass="42643">MEDEIYNFIKVWILTNISMCYCFYIATRIPKGITRFISLIPIFYLFIILPLNLHSSHLCGITTFFLVWLGNFKLLLFSVDLGPLSPTPRTLFQFISVACLPIKIKQNPPQKYPPNTNPPHQTQNPTKSENPVVQTVTYVPKKSLMLAIKALLFALVFRSFAYKQHLHPYVILALHCCHMFLALEIVLALGATPARAFFGFELEPQFNKPYLSTSLQDFWSRRWNIMVTMILRPVIYYPVRRISTPILGPRCARNLAVMSTFTVSGLMHEVIYYYLTRVPPTWEVTWFFVLHGMSMAIEVEVKKAVNDRWRLHHLVSGPSTLVFLAVTANWLFFPQLLRNDVYVKAASEYAIMLHFVKSHLPLHIMGGKAS</sequence>
<organism evidence="12 13">
    <name type="scientific">Malus domestica</name>
    <name type="common">Apple</name>
    <name type="synonym">Pyrus malus</name>
    <dbReference type="NCBI Taxonomy" id="3750"/>
    <lineage>
        <taxon>Eukaryota</taxon>
        <taxon>Viridiplantae</taxon>
        <taxon>Streptophyta</taxon>
        <taxon>Embryophyta</taxon>
        <taxon>Tracheophyta</taxon>
        <taxon>Spermatophyta</taxon>
        <taxon>Magnoliopsida</taxon>
        <taxon>eudicotyledons</taxon>
        <taxon>Gunneridae</taxon>
        <taxon>Pentapetalae</taxon>
        <taxon>rosids</taxon>
        <taxon>fabids</taxon>
        <taxon>Rosales</taxon>
        <taxon>Rosaceae</taxon>
        <taxon>Amygdaloideae</taxon>
        <taxon>Maleae</taxon>
        <taxon>Malus</taxon>
    </lineage>
</organism>
<evidence type="ECO:0000256" key="6">
    <source>
        <dbReference type="ARBA" id="ARBA00023098"/>
    </source>
</evidence>
<feature type="region of interest" description="Disordered" evidence="9">
    <location>
        <begin position="110"/>
        <end position="129"/>
    </location>
</feature>
<evidence type="ECO:0000256" key="1">
    <source>
        <dbReference type="ARBA" id="ARBA00004141"/>
    </source>
</evidence>
<proteinExistence type="inferred from homology"/>
<feature type="transmembrane region" description="Helical" evidence="10">
    <location>
        <begin position="32"/>
        <end position="51"/>
    </location>
</feature>
<evidence type="ECO:0000256" key="8">
    <source>
        <dbReference type="ARBA" id="ARBA00023315"/>
    </source>
</evidence>
<dbReference type="GO" id="GO:0016020">
    <property type="term" value="C:membrane"/>
    <property type="evidence" value="ECO:0007669"/>
    <property type="project" value="UniProtKB-SubCell"/>
</dbReference>
<reference evidence="12 13" key="1">
    <citation type="submission" date="2018-10" db="EMBL/GenBank/DDBJ databases">
        <title>A high-quality apple genome assembly.</title>
        <authorList>
            <person name="Hu J."/>
        </authorList>
    </citation>
    <scope>NUCLEOTIDE SEQUENCE [LARGE SCALE GENOMIC DNA]</scope>
    <source>
        <strain evidence="13">cv. HFTH1</strain>
        <tissue evidence="12">Young leaf</tissue>
    </source>
</reference>
<evidence type="ECO:0000256" key="2">
    <source>
        <dbReference type="ARBA" id="ARBA00007282"/>
    </source>
</evidence>
<dbReference type="EMBL" id="RDQH01000337">
    <property type="protein sequence ID" value="RXH82768.1"/>
    <property type="molecule type" value="Genomic_DNA"/>
</dbReference>
<keyword evidence="4 10" id="KW-0812">Transmembrane</keyword>
<feature type="transmembrane region" description="Helical" evidence="10">
    <location>
        <begin position="144"/>
        <end position="162"/>
    </location>
</feature>
<dbReference type="PIRSF" id="PIRSF037006">
    <property type="entry name" value="Wax_synthase"/>
    <property type="match status" value="1"/>
</dbReference>
<comment type="similarity">
    <text evidence="2">Belongs to the wax synthase family.</text>
</comment>
<evidence type="ECO:0000256" key="3">
    <source>
        <dbReference type="ARBA" id="ARBA00022679"/>
    </source>
</evidence>
<keyword evidence="3" id="KW-0808">Transferase</keyword>
<evidence type="ECO:0000259" key="11">
    <source>
        <dbReference type="Pfam" id="PF13813"/>
    </source>
</evidence>
<keyword evidence="6" id="KW-0443">Lipid metabolism</keyword>
<feature type="transmembrane region" description="Helical" evidence="10">
    <location>
        <begin position="169"/>
        <end position="191"/>
    </location>
</feature>
<comment type="caution">
    <text evidence="12">The sequence shown here is derived from an EMBL/GenBank/DDBJ whole genome shotgun (WGS) entry which is preliminary data.</text>
</comment>
<dbReference type="Proteomes" id="UP000290289">
    <property type="component" value="Chromosome 11"/>
</dbReference>
<gene>
    <name evidence="12" type="ORF">DVH24_003266</name>
</gene>
<keyword evidence="5 10" id="KW-1133">Transmembrane helix</keyword>